<dbReference type="Pfam" id="PF00665">
    <property type="entry name" value="rve"/>
    <property type="match status" value="1"/>
</dbReference>
<evidence type="ECO:0000313" key="2">
    <source>
        <dbReference type="EMBL" id="RDX74664.1"/>
    </source>
</evidence>
<name>A0A371F8P8_MUCPR</name>
<dbReference type="Proteomes" id="UP000257109">
    <property type="component" value="Unassembled WGS sequence"/>
</dbReference>
<dbReference type="InterPro" id="IPR001584">
    <property type="entry name" value="Integrase_cat-core"/>
</dbReference>
<dbReference type="InterPro" id="IPR036397">
    <property type="entry name" value="RNaseH_sf"/>
</dbReference>
<dbReference type="OrthoDB" id="1751476at2759"/>
<dbReference type="EMBL" id="QJKJ01010101">
    <property type="protein sequence ID" value="RDX74664.1"/>
    <property type="molecule type" value="Genomic_DNA"/>
</dbReference>
<accession>A0A371F8P8</accession>
<dbReference type="InterPro" id="IPR039537">
    <property type="entry name" value="Retrotran_Ty1/copia-like"/>
</dbReference>
<comment type="caution">
    <text evidence="2">The sequence shown here is derived from an EMBL/GenBank/DDBJ whole genome shotgun (WGS) entry which is preliminary data.</text>
</comment>
<dbReference type="GO" id="GO:0003676">
    <property type="term" value="F:nucleic acid binding"/>
    <property type="evidence" value="ECO:0007669"/>
    <property type="project" value="InterPro"/>
</dbReference>
<feature type="domain" description="Integrase catalytic" evidence="1">
    <location>
        <begin position="46"/>
        <end position="162"/>
    </location>
</feature>
<dbReference type="PROSITE" id="PS50994">
    <property type="entry name" value="INTEGRASE"/>
    <property type="match status" value="1"/>
</dbReference>
<dbReference type="SUPFAM" id="SSF53098">
    <property type="entry name" value="Ribonuclease H-like"/>
    <property type="match status" value="1"/>
</dbReference>
<proteinExistence type="predicted"/>
<dbReference type="PANTHER" id="PTHR42648">
    <property type="entry name" value="TRANSPOSASE, PUTATIVE-RELATED"/>
    <property type="match status" value="1"/>
</dbReference>
<dbReference type="InterPro" id="IPR012337">
    <property type="entry name" value="RNaseH-like_sf"/>
</dbReference>
<evidence type="ECO:0000259" key="1">
    <source>
        <dbReference type="PROSITE" id="PS50994"/>
    </source>
</evidence>
<gene>
    <name evidence="2" type="ORF">CR513_45562</name>
</gene>
<feature type="non-terminal residue" evidence="2">
    <location>
        <position position="1"/>
    </location>
</feature>
<dbReference type="AlphaFoldDB" id="A0A371F8P8"/>
<dbReference type="GO" id="GO:0015074">
    <property type="term" value="P:DNA integration"/>
    <property type="evidence" value="ECO:0007669"/>
    <property type="project" value="InterPro"/>
</dbReference>
<dbReference type="PANTHER" id="PTHR42648:SF21">
    <property type="entry name" value="CYSTEINE-RICH RLK (RECEPTOR-LIKE PROTEIN KINASE) 8"/>
    <property type="match status" value="1"/>
</dbReference>
<sequence>MDVAQETWSHKLETYVKLKKHNLVRGLPSLKGKQIKGSFESKNIVSTSRPLKVLHIDLFGPTKTASLGGKHYGLVVVDNYSRWIWVMFLAYKDECFKVFYVLCKRIQNEKGINITSIRSDHGGEFENENCQQFCEELGIHHNFSCPRTPQQNGVMERKNRSI</sequence>
<reference evidence="2" key="1">
    <citation type="submission" date="2018-05" db="EMBL/GenBank/DDBJ databases">
        <title>Draft genome of Mucuna pruriens seed.</title>
        <authorList>
            <person name="Nnadi N.E."/>
            <person name="Vos R."/>
            <person name="Hasami M.H."/>
            <person name="Devisetty U.K."/>
            <person name="Aguiy J.C."/>
        </authorList>
    </citation>
    <scope>NUCLEOTIDE SEQUENCE [LARGE SCALE GENOMIC DNA]</scope>
    <source>
        <strain evidence="2">JCA_2017</strain>
    </source>
</reference>
<keyword evidence="3" id="KW-1185">Reference proteome</keyword>
<protein>
    <recommendedName>
        <fullName evidence="1">Integrase catalytic domain-containing protein</fullName>
    </recommendedName>
</protein>
<evidence type="ECO:0000313" key="3">
    <source>
        <dbReference type="Proteomes" id="UP000257109"/>
    </source>
</evidence>
<dbReference type="Gene3D" id="3.30.420.10">
    <property type="entry name" value="Ribonuclease H-like superfamily/Ribonuclease H"/>
    <property type="match status" value="1"/>
</dbReference>
<organism evidence="2 3">
    <name type="scientific">Mucuna pruriens</name>
    <name type="common">Velvet bean</name>
    <name type="synonym">Dolichos pruriens</name>
    <dbReference type="NCBI Taxonomy" id="157652"/>
    <lineage>
        <taxon>Eukaryota</taxon>
        <taxon>Viridiplantae</taxon>
        <taxon>Streptophyta</taxon>
        <taxon>Embryophyta</taxon>
        <taxon>Tracheophyta</taxon>
        <taxon>Spermatophyta</taxon>
        <taxon>Magnoliopsida</taxon>
        <taxon>eudicotyledons</taxon>
        <taxon>Gunneridae</taxon>
        <taxon>Pentapetalae</taxon>
        <taxon>rosids</taxon>
        <taxon>fabids</taxon>
        <taxon>Fabales</taxon>
        <taxon>Fabaceae</taxon>
        <taxon>Papilionoideae</taxon>
        <taxon>50 kb inversion clade</taxon>
        <taxon>NPAAA clade</taxon>
        <taxon>indigoferoid/millettioid clade</taxon>
        <taxon>Phaseoleae</taxon>
        <taxon>Mucuna</taxon>
    </lineage>
</organism>